<sequence>MIDITDATQRSTDKTDFRIRLNLIKELRQFPNALSQGLLLSMLQNDFVFSVRLAAWQALDEMGIEQKKPQIMRDRRFMEVFGKFKHQLIRMGVWCDSWSFLN</sequence>
<name>A0AB39VWP8_9GAMM</name>
<reference evidence="1" key="1">
    <citation type="submission" date="2024-07" db="EMBL/GenBank/DDBJ databases">
        <authorList>
            <person name="Biller S.J."/>
        </authorList>
    </citation>
    <scope>NUCLEOTIDE SEQUENCE</scope>
    <source>
        <strain evidence="1">WC2420</strain>
    </source>
</reference>
<evidence type="ECO:0000313" key="1">
    <source>
        <dbReference type="EMBL" id="XDU74268.1"/>
    </source>
</evidence>
<organism evidence="1">
    <name type="scientific">Rouxiella sp. WC2420</name>
    <dbReference type="NCBI Taxonomy" id="3234145"/>
    <lineage>
        <taxon>Bacteria</taxon>
        <taxon>Pseudomonadati</taxon>
        <taxon>Pseudomonadota</taxon>
        <taxon>Gammaproteobacteria</taxon>
        <taxon>Enterobacterales</taxon>
        <taxon>Yersiniaceae</taxon>
        <taxon>Rouxiella</taxon>
    </lineage>
</organism>
<accession>A0AB39VWP8</accession>
<dbReference type="EMBL" id="CP165628">
    <property type="protein sequence ID" value="XDU74268.1"/>
    <property type="molecule type" value="Genomic_DNA"/>
</dbReference>
<dbReference type="RefSeq" id="WP_009635065.1">
    <property type="nucleotide sequence ID" value="NZ_CP165628.1"/>
</dbReference>
<proteinExistence type="predicted"/>
<gene>
    <name evidence="1" type="ORF">AB3G37_09425</name>
</gene>
<protein>
    <submittedName>
        <fullName evidence="1">Uncharacterized protein</fullName>
    </submittedName>
</protein>
<dbReference type="AlphaFoldDB" id="A0AB39VWP8"/>